<keyword evidence="2" id="KW-0560">Oxidoreductase</keyword>
<evidence type="ECO:0000313" key="6">
    <source>
        <dbReference type="Proteomes" id="UP000030634"/>
    </source>
</evidence>
<dbReference type="InterPro" id="IPR050281">
    <property type="entry name" value="Flavin_monoamine_oxidase"/>
</dbReference>
<organism evidence="5 6">
    <name type="scientific">Deinococcus radiopugnans</name>
    <dbReference type="NCBI Taxonomy" id="57497"/>
    <lineage>
        <taxon>Bacteria</taxon>
        <taxon>Thermotogati</taxon>
        <taxon>Deinococcota</taxon>
        <taxon>Deinococci</taxon>
        <taxon>Deinococcales</taxon>
        <taxon>Deinococcaceae</taxon>
        <taxon>Deinococcus</taxon>
    </lineage>
</organism>
<dbReference type="AlphaFoldDB" id="A0A0A7KHP2"/>
<reference evidence="6" key="1">
    <citation type="submission" date="2014-11" db="EMBL/GenBank/DDBJ databases">
        <title>Hymenobacter sp. DG25B genome submission.</title>
        <authorList>
            <person name="Jung H.-Y."/>
            <person name="Kim M.K."/>
            <person name="Srinivasan S."/>
            <person name="Lim S."/>
        </authorList>
    </citation>
    <scope>NUCLEOTIDE SEQUENCE [LARGE SCALE GENOMIC DNA]</scope>
    <source>
        <strain evidence="6">DY59</strain>
    </source>
</reference>
<dbReference type="Proteomes" id="UP000030634">
    <property type="component" value="Chromosome"/>
</dbReference>
<evidence type="ECO:0000256" key="1">
    <source>
        <dbReference type="ARBA" id="ARBA00001974"/>
    </source>
</evidence>
<evidence type="ECO:0000256" key="2">
    <source>
        <dbReference type="ARBA" id="ARBA00023002"/>
    </source>
</evidence>
<dbReference type="Gene3D" id="3.50.50.60">
    <property type="entry name" value="FAD/NAD(P)-binding domain"/>
    <property type="match status" value="1"/>
</dbReference>
<dbReference type="GO" id="GO:0009063">
    <property type="term" value="P:amino acid catabolic process"/>
    <property type="evidence" value="ECO:0007669"/>
    <property type="project" value="TreeGrafter"/>
</dbReference>
<feature type="binding site" evidence="3">
    <location>
        <position position="496"/>
    </location>
    <ligand>
        <name>FAD</name>
        <dbReference type="ChEBI" id="CHEBI:57692"/>
    </ligand>
</feature>
<dbReference type="PANTHER" id="PTHR10742:SF342">
    <property type="entry name" value="AMINE OXIDASE"/>
    <property type="match status" value="1"/>
</dbReference>
<dbReference type="KEGG" id="dsw:QR90_05875"/>
<dbReference type="InterPro" id="IPR006311">
    <property type="entry name" value="TAT_signal"/>
</dbReference>
<evidence type="ECO:0000259" key="4">
    <source>
        <dbReference type="Pfam" id="PF01593"/>
    </source>
</evidence>
<feature type="domain" description="Amine oxidase" evidence="4">
    <location>
        <begin position="58"/>
        <end position="519"/>
    </location>
</feature>
<proteinExistence type="predicted"/>
<dbReference type="SUPFAM" id="SSF51905">
    <property type="entry name" value="FAD/NAD(P)-binding domain"/>
    <property type="match status" value="1"/>
</dbReference>
<gene>
    <name evidence="5" type="ORF">QR90_05875</name>
</gene>
<dbReference type="PANTHER" id="PTHR10742">
    <property type="entry name" value="FLAVIN MONOAMINE OXIDASE"/>
    <property type="match status" value="1"/>
</dbReference>
<sequence>MSEINRRSFLEMVGMVGGGTALYQVMTSMGLAQASPQKMPDLQGGGQGKSVLILGAGLAGMASAYELRKAGYDVKVLEYNARAGGRCWTLRGGDEYTELGGFKQKVGFDRGLYLNPGPWRVPYHHYAYMNYAREFGIKLEVFPQVNFNAYIHRKGGNGQAGTKVRLREPMVDMQGHVSELLSKAVAAGNDLDTGVTGEDREKLMDSLRGWGFLDKNGRYSKGLATSAARGYDEDPGARLQPGKPSTPLTLKQILDDRLWTDLATGMLYEFQSTIFEPQGGMDAMARAFESRLKPLITYRARVTELSQNDSGVTAVYEDLAGGGTQTVQADYCICTIPLSILSQLKLKVGAELEAAIRKVPYAPSFKAGIQYKRRFWEQDDEIFGGITYTDQEIQTLSYPANNYLSQGKGVVLSAYMFGPDAVRFTGMNPADRMKEVLRQNTQIHPQAQKEFDNGVSVGWHRVPWTLGCYGLYTDETRKNAYPVLCARHGRLMLAGEHTSYWNGWQEGALLAATTAVEEMHAFAMKS</sequence>
<dbReference type="RefSeq" id="WP_039682997.1">
    <property type="nucleotide sequence ID" value="NZ_CP010028.1"/>
</dbReference>
<dbReference type="HOGENOM" id="CLU_004498_8_3_0"/>
<dbReference type="GO" id="GO:0001716">
    <property type="term" value="F:L-amino-acid oxidase activity"/>
    <property type="evidence" value="ECO:0007669"/>
    <property type="project" value="TreeGrafter"/>
</dbReference>
<dbReference type="SUPFAM" id="SSF54373">
    <property type="entry name" value="FAD-linked reductases, C-terminal domain"/>
    <property type="match status" value="1"/>
</dbReference>
<feature type="binding site" evidence="3">
    <location>
        <begin position="117"/>
        <end position="120"/>
    </location>
    <ligand>
        <name>FAD</name>
        <dbReference type="ChEBI" id="CHEBI:57692"/>
    </ligand>
</feature>
<name>A0A0A7KHP2_9DEIO</name>
<dbReference type="Pfam" id="PF01593">
    <property type="entry name" value="Amino_oxidase"/>
    <property type="match status" value="1"/>
</dbReference>
<evidence type="ECO:0000256" key="3">
    <source>
        <dbReference type="PIRSR" id="PIRSR601613-1"/>
    </source>
</evidence>
<dbReference type="InterPro" id="IPR001613">
    <property type="entry name" value="Flavin_amine_oxidase"/>
</dbReference>
<dbReference type="InterPro" id="IPR002937">
    <property type="entry name" value="Amino_oxidase"/>
</dbReference>
<comment type="cofactor">
    <cofactor evidence="1">
        <name>FAD</name>
        <dbReference type="ChEBI" id="CHEBI:57692"/>
    </cofactor>
</comment>
<dbReference type="Gene3D" id="3.90.660.10">
    <property type="match status" value="1"/>
</dbReference>
<dbReference type="EMBL" id="CP010028">
    <property type="protein sequence ID" value="AIZ44729.1"/>
    <property type="molecule type" value="Genomic_DNA"/>
</dbReference>
<protein>
    <submittedName>
        <fullName evidence="5">Flavin monoamine oxidase</fullName>
    </submittedName>
</protein>
<feature type="binding site" evidence="3">
    <location>
        <position position="302"/>
    </location>
    <ligand>
        <name>FAD</name>
        <dbReference type="ChEBI" id="CHEBI:57692"/>
    </ligand>
</feature>
<dbReference type="InterPro" id="IPR036188">
    <property type="entry name" value="FAD/NAD-bd_sf"/>
</dbReference>
<feature type="binding site" evidence="3">
    <location>
        <position position="120"/>
    </location>
    <ligand>
        <name>substrate</name>
    </ligand>
</feature>
<dbReference type="PROSITE" id="PS51318">
    <property type="entry name" value="TAT"/>
    <property type="match status" value="1"/>
</dbReference>
<dbReference type="Gene3D" id="1.20.1440.240">
    <property type="match status" value="1"/>
</dbReference>
<dbReference type="STRING" id="1182571.QR90_05875"/>
<evidence type="ECO:0000313" key="5">
    <source>
        <dbReference type="EMBL" id="AIZ44729.1"/>
    </source>
</evidence>
<accession>A0A0A7KHP2</accession>
<dbReference type="PRINTS" id="PR00757">
    <property type="entry name" value="AMINEOXDASEF"/>
</dbReference>